<evidence type="ECO:0000313" key="2">
    <source>
        <dbReference type="EMBL" id="GJU07191.1"/>
    </source>
</evidence>
<name>A0ABQ5J4Y6_9ASTR</name>
<dbReference type="Proteomes" id="UP001151760">
    <property type="component" value="Unassembled WGS sequence"/>
</dbReference>
<evidence type="ECO:0008006" key="4">
    <source>
        <dbReference type="Google" id="ProtNLM"/>
    </source>
</evidence>
<feature type="compositionally biased region" description="Low complexity" evidence="1">
    <location>
        <begin position="359"/>
        <end position="368"/>
    </location>
</feature>
<proteinExistence type="predicted"/>
<feature type="compositionally biased region" description="Polar residues" evidence="1">
    <location>
        <begin position="1"/>
        <end position="12"/>
    </location>
</feature>
<feature type="region of interest" description="Disordered" evidence="1">
    <location>
        <begin position="1"/>
        <end position="245"/>
    </location>
</feature>
<protein>
    <recommendedName>
        <fullName evidence="4">Reverse transcriptase domain-containing protein</fullName>
    </recommendedName>
</protein>
<evidence type="ECO:0000256" key="1">
    <source>
        <dbReference type="SAM" id="MobiDB-lite"/>
    </source>
</evidence>
<comment type="caution">
    <text evidence="2">The sequence shown here is derived from an EMBL/GenBank/DDBJ whole genome shotgun (WGS) entry which is preliminary data.</text>
</comment>
<reference evidence="2" key="2">
    <citation type="submission" date="2022-01" db="EMBL/GenBank/DDBJ databases">
        <authorList>
            <person name="Yamashiro T."/>
            <person name="Shiraishi A."/>
            <person name="Satake H."/>
            <person name="Nakayama K."/>
        </authorList>
    </citation>
    <scope>NUCLEOTIDE SEQUENCE</scope>
</reference>
<evidence type="ECO:0000313" key="3">
    <source>
        <dbReference type="Proteomes" id="UP001151760"/>
    </source>
</evidence>
<keyword evidence="3" id="KW-1185">Reference proteome</keyword>
<feature type="compositionally biased region" description="Low complexity" evidence="1">
    <location>
        <begin position="19"/>
        <end position="32"/>
    </location>
</feature>
<feature type="compositionally biased region" description="Polar residues" evidence="1">
    <location>
        <begin position="153"/>
        <end position="164"/>
    </location>
</feature>
<feature type="compositionally biased region" description="Polar residues" evidence="1">
    <location>
        <begin position="70"/>
        <end position="80"/>
    </location>
</feature>
<sequence>MTKQGNFTQRTPQAKKQSDQASKQVSKQASGSTNAPHDLVFPATGPSLGTTQPTATMTSMEDLQRAAFTTPPQTAPGTNSPEPPPPHPFETRGTTITLVHLMQEETKKRSSQSLQARLNFGPEDEVSPPRHRKERRREDNRRPPVFGRIGKQVSGTQTANLQNSDTHENNDWRISVHDRLGSPRCPQSGRTKRSRRSESPPSSDSEDSRRKRRRRVSLSSEDTSDNEDAETGHWKSKNRYREDEDMSLPWRRQKVDALPAHYRFSRRKEETHAPNVILMNGTREWQTLKACPEILKISGFMNGINNPELIKRLNDRVPQTFDELMKRTRSFIQGEAAAADSRKGYSNNRSQEQSRRQSNDQSSSRNNSYRGQRGGRGNDKYTPLTMTPKEILATEGSNFPKPPPMRTPEEQRVGNGYCEYHRQKGHTTNECVQLRQLIDKLVKEGRLDHLVKNIKEGKDKQRSGGKKDAPRDKADTIYMVQSWQRKTKQKVSQKFSQGSTISFPTLTTDNVVVEPLTIEINAAGHDIHRMYIDVDEHPQTLLYRNIASEMTAPCS</sequence>
<organism evidence="2 3">
    <name type="scientific">Tanacetum coccineum</name>
    <dbReference type="NCBI Taxonomy" id="301880"/>
    <lineage>
        <taxon>Eukaryota</taxon>
        <taxon>Viridiplantae</taxon>
        <taxon>Streptophyta</taxon>
        <taxon>Embryophyta</taxon>
        <taxon>Tracheophyta</taxon>
        <taxon>Spermatophyta</taxon>
        <taxon>Magnoliopsida</taxon>
        <taxon>eudicotyledons</taxon>
        <taxon>Gunneridae</taxon>
        <taxon>Pentapetalae</taxon>
        <taxon>asterids</taxon>
        <taxon>campanulids</taxon>
        <taxon>Asterales</taxon>
        <taxon>Asteraceae</taxon>
        <taxon>Asteroideae</taxon>
        <taxon>Anthemideae</taxon>
        <taxon>Anthemidinae</taxon>
        <taxon>Tanacetum</taxon>
    </lineage>
</organism>
<reference evidence="2" key="1">
    <citation type="journal article" date="2022" name="Int. J. Mol. Sci.">
        <title>Draft Genome of Tanacetum Coccineum: Genomic Comparison of Closely Related Tanacetum-Family Plants.</title>
        <authorList>
            <person name="Yamashiro T."/>
            <person name="Shiraishi A."/>
            <person name="Nakayama K."/>
            <person name="Satake H."/>
        </authorList>
    </citation>
    <scope>NUCLEOTIDE SEQUENCE</scope>
</reference>
<dbReference type="EMBL" id="BQNB010021513">
    <property type="protein sequence ID" value="GJU07191.1"/>
    <property type="molecule type" value="Genomic_DNA"/>
</dbReference>
<feature type="compositionally biased region" description="Polar residues" evidence="1">
    <location>
        <begin position="47"/>
        <end position="61"/>
    </location>
</feature>
<feature type="region of interest" description="Disordered" evidence="1">
    <location>
        <begin position="453"/>
        <end position="472"/>
    </location>
</feature>
<accession>A0ABQ5J4Y6</accession>
<feature type="region of interest" description="Disordered" evidence="1">
    <location>
        <begin position="336"/>
        <end position="384"/>
    </location>
</feature>
<gene>
    <name evidence="2" type="ORF">Tco_1123621</name>
</gene>
<feature type="compositionally biased region" description="Basic and acidic residues" evidence="1">
    <location>
        <begin position="165"/>
        <end position="181"/>
    </location>
</feature>